<dbReference type="Pfam" id="PF13403">
    <property type="entry name" value="Hint_2"/>
    <property type="match status" value="1"/>
</dbReference>
<accession>A0A9Q2FHN8</accession>
<organism evidence="2 3">
    <name type="scientific">Gluconobacter japonicus</name>
    <dbReference type="NCBI Taxonomy" id="376620"/>
    <lineage>
        <taxon>Bacteria</taxon>
        <taxon>Pseudomonadati</taxon>
        <taxon>Pseudomonadota</taxon>
        <taxon>Alphaproteobacteria</taxon>
        <taxon>Acetobacterales</taxon>
        <taxon>Acetobacteraceae</taxon>
        <taxon>Gluconobacter</taxon>
    </lineage>
</organism>
<evidence type="ECO:0000259" key="1">
    <source>
        <dbReference type="Pfam" id="PF13403"/>
    </source>
</evidence>
<dbReference type="SUPFAM" id="SSF51294">
    <property type="entry name" value="Hedgehog/intein (Hint) domain"/>
    <property type="match status" value="1"/>
</dbReference>
<reference evidence="2" key="2">
    <citation type="submission" date="2020-11" db="EMBL/GenBank/DDBJ databases">
        <title>Description of novel Gluconobacter species.</title>
        <authorList>
            <person name="Cleenwerck I."/>
            <person name="Cnockaert M."/>
            <person name="Borremans W."/>
            <person name="Wieme A.D."/>
            <person name="De Vuyst L."/>
            <person name="Vandamme P."/>
        </authorList>
    </citation>
    <scope>NUCLEOTIDE SEQUENCE</scope>
    <source>
        <strain evidence="2">R71697</strain>
    </source>
</reference>
<dbReference type="InterPro" id="IPR028992">
    <property type="entry name" value="Hedgehog/Intein_dom"/>
</dbReference>
<dbReference type="Gene3D" id="2.170.16.10">
    <property type="entry name" value="Hedgehog/Intein (Hint) domain"/>
    <property type="match status" value="1"/>
</dbReference>
<evidence type="ECO:0000313" key="2">
    <source>
        <dbReference type="EMBL" id="MBF0869634.1"/>
    </source>
</evidence>
<comment type="caution">
    <text evidence="2">The sequence shown here is derived from an EMBL/GenBank/DDBJ whole genome shotgun (WGS) entry which is preliminary data.</text>
</comment>
<sequence length="475" mass="51418">MADMAPRQVINNGTYTLTLADLSSSGQVSNVFSDVTVTVSGKTLSFTANGTSYSYTYDYSWGSTSLNEIIAGNGHGGYYIITTSKNNIGTSYSYSYSSNTSKNQWNVTNNGKNYTLNQDSTMSSSGSFDPCFLAGTLIQTPNGLVAVEDLKIGDVLSITLPNGTAATRKVIWAGSNRKQTFPWQHDDEAGYPVRILKNAISEGVPFKDLLVTAEHCLFLNGHFIPARMLVNGRSISYDRSITSYDYYHIETEDHAIITADGVQTETYLNTGNRGMFSQSGTVVSLTSPAKSWEADAAAPLTTDRAIVEPIFREIEARAEHVAPNTEAPQTVLTSDSDLHLLCDNGCTLRPVKTEMGKVEFLLPAGVRAIQIMSRASRPSDVVGPFLDDRRTLGVPVGNVTISNAKGTQQITSHQTEAPLAGWYPTDASRYRWTAGSAWLSLEERAEDGMAVLSMEIAGSGPYVVSVEEAQTALRA</sequence>
<dbReference type="Proteomes" id="UP000661006">
    <property type="component" value="Unassembled WGS sequence"/>
</dbReference>
<gene>
    <name evidence="2" type="ORF">HKD32_02005</name>
</gene>
<proteinExistence type="predicted"/>
<name>A0A9Q2FHN8_GLUJA</name>
<protein>
    <submittedName>
        <fullName evidence="2">Hint domain-containing protein</fullName>
    </submittedName>
</protein>
<evidence type="ECO:0000313" key="3">
    <source>
        <dbReference type="Proteomes" id="UP000661006"/>
    </source>
</evidence>
<dbReference type="AlphaFoldDB" id="A0A9Q2FHN8"/>
<dbReference type="InterPro" id="IPR036844">
    <property type="entry name" value="Hint_dom_sf"/>
</dbReference>
<dbReference type="EMBL" id="JABCQN010000001">
    <property type="protein sequence ID" value="MBF0869634.1"/>
    <property type="molecule type" value="Genomic_DNA"/>
</dbReference>
<feature type="domain" description="Hedgehog/Intein (Hint)" evidence="1">
    <location>
        <begin position="130"/>
        <end position="270"/>
    </location>
</feature>
<reference evidence="2" key="1">
    <citation type="submission" date="2020-04" db="EMBL/GenBank/DDBJ databases">
        <authorList>
            <person name="Sombolestani A."/>
        </authorList>
    </citation>
    <scope>NUCLEOTIDE SEQUENCE</scope>
    <source>
        <strain evidence="2">R71697</strain>
    </source>
</reference>